<dbReference type="GO" id="GO:0035529">
    <property type="term" value="F:NADH pyrophosphatase activity"/>
    <property type="evidence" value="ECO:0007669"/>
    <property type="project" value="TreeGrafter"/>
</dbReference>
<feature type="region of interest" description="Disordered" evidence="10">
    <location>
        <begin position="504"/>
        <end position="548"/>
    </location>
</feature>
<dbReference type="PANTHER" id="PTHR42904:SF6">
    <property type="entry name" value="NAD-CAPPED RNA HYDROLASE NUDT12"/>
    <property type="match status" value="1"/>
</dbReference>
<comment type="catalytic activity">
    <reaction evidence="9">
        <text>a 5'-end NAD(+)-phospho-ribonucleoside in mRNA + H2O = a 5'-end phospho-adenosine-phospho-ribonucleoside in mRNA + beta-nicotinamide D-ribonucleotide + 2 H(+)</text>
        <dbReference type="Rhea" id="RHEA:60876"/>
        <dbReference type="Rhea" id="RHEA-COMP:15698"/>
        <dbReference type="Rhea" id="RHEA-COMP:15719"/>
        <dbReference type="ChEBI" id="CHEBI:14649"/>
        <dbReference type="ChEBI" id="CHEBI:15377"/>
        <dbReference type="ChEBI" id="CHEBI:15378"/>
        <dbReference type="ChEBI" id="CHEBI:144029"/>
        <dbReference type="ChEBI" id="CHEBI:144051"/>
    </reaction>
    <physiologicalReaction direction="left-to-right" evidence="9">
        <dbReference type="Rhea" id="RHEA:60877"/>
    </physiologicalReaction>
</comment>
<dbReference type="InterPro" id="IPR050241">
    <property type="entry name" value="NAD-cap_RNA_hydrolase_NudC"/>
</dbReference>
<comment type="similarity">
    <text evidence="3">Belongs to the Nudix hydrolase family. NudC subfamily.</text>
</comment>
<evidence type="ECO:0000313" key="12">
    <source>
        <dbReference type="EMBL" id="AFR09832.1"/>
    </source>
</evidence>
<dbReference type="SUPFAM" id="SSF55811">
    <property type="entry name" value="Nudix"/>
    <property type="match status" value="1"/>
</dbReference>
<reference evidence="13" key="2">
    <citation type="submission" date="2012-08" db="EMBL/GenBank/DDBJ databases">
        <title>Whole-genome sequence of Nocardiopsis alba strain ATCC BAA-2165 associated with honeybees.</title>
        <authorList>
            <person name="Qiao J."/>
            <person name="Chen L."/>
            <person name="Li Y."/>
            <person name="Wang J."/>
            <person name="Zhang W."/>
            <person name="Chen S."/>
        </authorList>
    </citation>
    <scope>NUCLEOTIDE SEQUENCE [LARGE SCALE GENOMIC DNA]</scope>
    <source>
        <strain evidence="13">ATCC BAA-2165 / BE74</strain>
    </source>
</reference>
<dbReference type="PROSITE" id="PS51462">
    <property type="entry name" value="NUDIX"/>
    <property type="match status" value="1"/>
</dbReference>
<evidence type="ECO:0000256" key="9">
    <source>
        <dbReference type="ARBA" id="ARBA00023679"/>
    </source>
</evidence>
<name>J7LGU1_NOCAA</name>
<evidence type="ECO:0000256" key="5">
    <source>
        <dbReference type="ARBA" id="ARBA00022723"/>
    </source>
</evidence>
<comment type="cofactor">
    <cofactor evidence="1">
        <name>Mg(2+)</name>
        <dbReference type="ChEBI" id="CHEBI:18420"/>
    </cofactor>
</comment>
<gene>
    <name evidence="12" type="ordered locus">B005_0987</name>
</gene>
<evidence type="ECO:0000313" key="13">
    <source>
        <dbReference type="Proteomes" id="UP000003779"/>
    </source>
</evidence>
<dbReference type="NCBIfam" id="NF001299">
    <property type="entry name" value="PRK00241.1"/>
    <property type="match status" value="1"/>
</dbReference>
<dbReference type="CDD" id="cd03429">
    <property type="entry name" value="NUDIX_NADH_pyrophosphatase_Nudt13"/>
    <property type="match status" value="1"/>
</dbReference>
<dbReference type="Proteomes" id="UP000003779">
    <property type="component" value="Chromosome"/>
</dbReference>
<dbReference type="AlphaFoldDB" id="J7LGU1"/>
<dbReference type="InterPro" id="IPR020084">
    <property type="entry name" value="NUDIX_hydrolase_CS"/>
</dbReference>
<evidence type="ECO:0000256" key="7">
    <source>
        <dbReference type="ARBA" id="ARBA00022842"/>
    </source>
</evidence>
<dbReference type="GO" id="GO:0005829">
    <property type="term" value="C:cytosol"/>
    <property type="evidence" value="ECO:0007669"/>
    <property type="project" value="TreeGrafter"/>
</dbReference>
<evidence type="ECO:0000256" key="3">
    <source>
        <dbReference type="ARBA" id="ARBA00009595"/>
    </source>
</evidence>
<evidence type="ECO:0000256" key="8">
    <source>
        <dbReference type="ARBA" id="ARBA00023027"/>
    </source>
</evidence>
<dbReference type="Gene3D" id="3.90.79.10">
    <property type="entry name" value="Nucleoside Triphosphate Pyrophosphohydrolase"/>
    <property type="match status" value="1"/>
</dbReference>
<protein>
    <recommendedName>
        <fullName evidence="4">NAD(+) diphosphatase</fullName>
        <ecNumber evidence="4">3.6.1.22</ecNumber>
    </recommendedName>
</protein>
<evidence type="ECO:0000256" key="4">
    <source>
        <dbReference type="ARBA" id="ARBA00012381"/>
    </source>
</evidence>
<keyword evidence="5" id="KW-0479">Metal-binding</keyword>
<dbReference type="PROSITE" id="PS00893">
    <property type="entry name" value="NUDIX_BOX"/>
    <property type="match status" value="1"/>
</dbReference>
<dbReference type="GO" id="GO:0006742">
    <property type="term" value="P:NADP+ catabolic process"/>
    <property type="evidence" value="ECO:0007669"/>
    <property type="project" value="TreeGrafter"/>
</dbReference>
<dbReference type="Gene3D" id="3.90.79.20">
    <property type="match status" value="1"/>
</dbReference>
<dbReference type="Pfam" id="PF09296">
    <property type="entry name" value="NUDIX-like"/>
    <property type="match status" value="1"/>
</dbReference>
<dbReference type="GO" id="GO:0046872">
    <property type="term" value="F:metal ion binding"/>
    <property type="evidence" value="ECO:0007669"/>
    <property type="project" value="UniProtKB-KW"/>
</dbReference>
<reference evidence="12 13" key="1">
    <citation type="journal article" date="2012" name="J. Bacteriol.">
        <title>Whole-Genome Sequence of Nocardiopsis alba Strain ATCC BAA-2165, Associated with Honeybees.</title>
        <authorList>
            <person name="Qiao J."/>
            <person name="Chen L."/>
            <person name="Li Y."/>
            <person name="Wang J."/>
            <person name="Zhang W."/>
            <person name="Chen S."/>
        </authorList>
    </citation>
    <scope>NUCLEOTIDE SEQUENCE [LARGE SCALE GENOMIC DNA]</scope>
    <source>
        <strain evidence="13">ATCC BAA-2165 / BE74</strain>
    </source>
</reference>
<proteinExistence type="inferred from homology"/>
<keyword evidence="6" id="KW-0378">Hydrolase</keyword>
<accession>J7LGU1</accession>
<dbReference type="InterPro" id="IPR000086">
    <property type="entry name" value="NUDIX_hydrolase_dom"/>
</dbReference>
<dbReference type="InterPro" id="IPR015797">
    <property type="entry name" value="NUDIX_hydrolase-like_dom_sf"/>
</dbReference>
<feature type="domain" description="Nudix hydrolase" evidence="11">
    <location>
        <begin position="173"/>
        <end position="299"/>
    </location>
</feature>
<dbReference type="EMBL" id="CP003788">
    <property type="protein sequence ID" value="AFR09832.1"/>
    <property type="molecule type" value="Genomic_DNA"/>
</dbReference>
<dbReference type="eggNOG" id="COG2816">
    <property type="taxonomic scope" value="Bacteria"/>
</dbReference>
<dbReference type="InterPro" id="IPR049734">
    <property type="entry name" value="NudC-like_C"/>
</dbReference>
<dbReference type="InterPro" id="IPR015375">
    <property type="entry name" value="NADH_PPase-like_N"/>
</dbReference>
<dbReference type="GO" id="GO:0019677">
    <property type="term" value="P:NAD+ catabolic process"/>
    <property type="evidence" value="ECO:0007669"/>
    <property type="project" value="TreeGrafter"/>
</dbReference>
<dbReference type="KEGG" id="nal:B005_0987"/>
<dbReference type="HOGENOM" id="CLU_496807_0_0_11"/>
<organism evidence="12 13">
    <name type="scientific">Nocardiopsis alba (strain ATCC BAA-2165 / BE74)</name>
    <dbReference type="NCBI Taxonomy" id="1205910"/>
    <lineage>
        <taxon>Bacteria</taxon>
        <taxon>Bacillati</taxon>
        <taxon>Actinomycetota</taxon>
        <taxon>Actinomycetes</taxon>
        <taxon>Streptosporangiales</taxon>
        <taxon>Nocardiopsidaceae</taxon>
        <taxon>Nocardiopsis</taxon>
    </lineage>
</organism>
<evidence type="ECO:0000256" key="6">
    <source>
        <dbReference type="ARBA" id="ARBA00022801"/>
    </source>
</evidence>
<evidence type="ECO:0000256" key="1">
    <source>
        <dbReference type="ARBA" id="ARBA00001946"/>
    </source>
</evidence>
<dbReference type="InterPro" id="IPR015376">
    <property type="entry name" value="Znr_NADH_PPase"/>
</dbReference>
<sequence length="548" mass="59413">MDSEAVPALSRNAVDPAGHLRGDEEWSAKAWNDPHTRVLVLEGGEPGGYGPGALRARQTRALVTTGPNPRLVLTSPDRAPKGERYLLGHDGDHAYFAVRSHEEVRAVTGAEPASLRDVGAVLDDRDTGLFTRALALANWNAAHGFCPMCGARTRMERSGHVRICEEEGTEQFPRTDPAVIMLVHREHEGREEALLGNNPHWDARRFSVLAGFVDAGESLEQAVAREVAEETGVLVEEPVYVSSQPWPFPRSLMVGYTARAVGRTSPTDDEIAETRWFTREALAEATAAGEIVLPGRVSIARTLIEGWYPRPHRGGFAPGHGLPEIRSALSRGELVRQDGQRAGAAVHHVPGQVGDLAPAGTRRGAQPFERLPRRHRVPLGQDADRLLHDDARVQRVLQLGDGVLQAFHLRGALGGASGGLGTRPGPARLGGEEVGQHHGADQVRGFAVVVPVAHTPPVRGAPYHFGVHRAGDRYVMRPHVVPQLNTPRRFGSVGVGRVVLRRPGVVRPEGGRPPRGPPRAVRAIRPRTARPASSSPERGTGWSWPFRR</sequence>
<dbReference type="PATRIC" id="fig|1205910.3.peg.936"/>
<keyword evidence="8" id="KW-0520">NAD</keyword>
<dbReference type="STRING" id="1205910.B005_0987"/>
<dbReference type="EC" id="3.6.1.22" evidence="4"/>
<evidence type="ECO:0000259" key="11">
    <source>
        <dbReference type="PROSITE" id="PS51462"/>
    </source>
</evidence>
<dbReference type="Pfam" id="PF09297">
    <property type="entry name" value="Zn_ribbon_NUD"/>
    <property type="match status" value="1"/>
</dbReference>
<dbReference type="PANTHER" id="PTHR42904">
    <property type="entry name" value="NUDIX HYDROLASE, NUDC SUBFAMILY"/>
    <property type="match status" value="1"/>
</dbReference>
<dbReference type="Pfam" id="PF00293">
    <property type="entry name" value="NUDIX"/>
    <property type="match status" value="1"/>
</dbReference>
<comment type="cofactor">
    <cofactor evidence="2">
        <name>Zn(2+)</name>
        <dbReference type="ChEBI" id="CHEBI:29105"/>
    </cofactor>
</comment>
<evidence type="ECO:0000256" key="10">
    <source>
        <dbReference type="SAM" id="MobiDB-lite"/>
    </source>
</evidence>
<evidence type="ECO:0000256" key="2">
    <source>
        <dbReference type="ARBA" id="ARBA00001947"/>
    </source>
</evidence>
<keyword evidence="7" id="KW-0460">Magnesium</keyword>